<dbReference type="OrthoDB" id="303107at2759"/>
<dbReference type="STRING" id="1314783.A0A165MM49"/>
<feature type="compositionally biased region" description="Polar residues" evidence="4">
    <location>
        <begin position="858"/>
        <end position="874"/>
    </location>
</feature>
<reference evidence="6 7" key="1">
    <citation type="journal article" date="2016" name="Mol. Biol. Evol.">
        <title>Comparative Genomics of Early-Diverging Mushroom-Forming Fungi Provides Insights into the Origins of Lignocellulose Decay Capabilities.</title>
        <authorList>
            <person name="Nagy L.G."/>
            <person name="Riley R."/>
            <person name="Tritt A."/>
            <person name="Adam C."/>
            <person name="Daum C."/>
            <person name="Floudas D."/>
            <person name="Sun H."/>
            <person name="Yadav J.S."/>
            <person name="Pangilinan J."/>
            <person name="Larsson K.H."/>
            <person name="Matsuura K."/>
            <person name="Barry K."/>
            <person name="Labutti K."/>
            <person name="Kuo R."/>
            <person name="Ohm R.A."/>
            <person name="Bhattacharya S.S."/>
            <person name="Shirouzu T."/>
            <person name="Yoshinaga Y."/>
            <person name="Martin F.M."/>
            <person name="Grigoriev I.V."/>
            <person name="Hibbett D.S."/>
        </authorList>
    </citation>
    <scope>NUCLEOTIDE SEQUENCE [LARGE SCALE GENOMIC DNA]</scope>
    <source>
        <strain evidence="6 7">L-15889</strain>
    </source>
</reference>
<feature type="region of interest" description="Disordered" evidence="4">
    <location>
        <begin position="391"/>
        <end position="507"/>
    </location>
</feature>
<organism evidence="6 7">
    <name type="scientific">Daedalea quercina L-15889</name>
    <dbReference type="NCBI Taxonomy" id="1314783"/>
    <lineage>
        <taxon>Eukaryota</taxon>
        <taxon>Fungi</taxon>
        <taxon>Dikarya</taxon>
        <taxon>Basidiomycota</taxon>
        <taxon>Agaricomycotina</taxon>
        <taxon>Agaricomycetes</taxon>
        <taxon>Polyporales</taxon>
        <taxon>Fomitopsis</taxon>
    </lineage>
</organism>
<feature type="compositionally biased region" description="Low complexity" evidence="4">
    <location>
        <begin position="391"/>
        <end position="410"/>
    </location>
</feature>
<feature type="region of interest" description="Disordered" evidence="4">
    <location>
        <begin position="674"/>
        <end position="765"/>
    </location>
</feature>
<feature type="region of interest" description="Disordered" evidence="4">
    <location>
        <begin position="858"/>
        <end position="939"/>
    </location>
</feature>
<dbReference type="PROSITE" id="PS01359">
    <property type="entry name" value="ZF_PHD_1"/>
    <property type="match status" value="1"/>
</dbReference>
<dbReference type="GO" id="GO:0031213">
    <property type="term" value="C:RSF complex"/>
    <property type="evidence" value="ECO:0007669"/>
    <property type="project" value="InterPro"/>
</dbReference>
<dbReference type="InterPro" id="IPR019786">
    <property type="entry name" value="Zinc_finger_PHD-type_CS"/>
</dbReference>
<feature type="compositionally biased region" description="Basic and acidic residues" evidence="4">
    <location>
        <begin position="674"/>
        <end position="751"/>
    </location>
</feature>
<dbReference type="InterPro" id="IPR028938">
    <property type="entry name" value="Rsf1-like"/>
</dbReference>
<dbReference type="SMART" id="SM00249">
    <property type="entry name" value="PHD"/>
    <property type="match status" value="1"/>
</dbReference>
<accession>A0A165MM49</accession>
<feature type="compositionally biased region" description="Polar residues" evidence="4">
    <location>
        <begin position="1072"/>
        <end position="1083"/>
    </location>
</feature>
<feature type="region of interest" description="Disordered" evidence="4">
    <location>
        <begin position="279"/>
        <end position="374"/>
    </location>
</feature>
<feature type="region of interest" description="Disordered" evidence="4">
    <location>
        <begin position="116"/>
        <end position="213"/>
    </location>
</feature>
<dbReference type="GO" id="GO:0008270">
    <property type="term" value="F:zinc ion binding"/>
    <property type="evidence" value="ECO:0007669"/>
    <property type="project" value="UniProtKB-KW"/>
</dbReference>
<dbReference type="InterPro" id="IPR011011">
    <property type="entry name" value="Znf_FYVE_PHD"/>
</dbReference>
<keyword evidence="3" id="KW-0862">Zinc</keyword>
<feature type="domain" description="Zinc finger PHD-type" evidence="5">
    <location>
        <begin position="786"/>
        <end position="843"/>
    </location>
</feature>
<sequence length="1083" mass="120428">MPRRTLTPATPAPSLPPAVLPKDPAQLELSDPVWAANLRLLRRQWKWAAFSQFFYTFAPLFAMTDVSLVDIEDDLARGISLYLPRIMTRLLYTLTQDRKLSVDNWQTALRKQYMRRDPAANPIGPEPLTESRQPTSELSDPPNVGVKDESTAATPAAEADPSSNPLNETNANPAHDSADGEPDVHFVQPEEDVKKEDTDDQQPAPAEMEESKNWLELPMLDKLDSMHLLTEWQFQNTHRLRQIMKSDDDYASWRIEPIGYDAKTNAYWLIGPDRLWLQRVPPKPPKGVKRKRLAARKSVAHASTSKLDDDEYNSELERQLSPKRKRTQRTPVKPAVTRPQRTPARSTRSRKSAPEPVPEPTGGRGSTRAAKMQANKKLDVQAKELAEFQRQAAALVAASRSSRQTRQTRALTEPEQSSPARPTRSPRKAALGTRTSARLRGAHDEGDDEEWQQIPDDWLQETVEPVPRLPTRSSARKGKAKADYPQVGVTTDEPSVPVDGNKTGLESDAASDLTELSISEEPEDAAAAQEVEREPTPQSTTGRSTRSRKRTRATKREGLDAKLEVAPANDDGTQVDDAGETQEAELDHLEQATDESAVVSEDFVEWEAVCVTLYEWEHIAERFEKATHYLEKALYKMLTQNIVPIVTTELREVERRKKLEEAVVHRKRSSRIAIKESEKEQAREAAKKAAEEEEKLSRAKRMDARAKKEEAERQKRDKERERRRLEREEREERARQKEERAQRRAKAEEQRASTSTPAAGTYSTESVLLSSVPTPTGAQTPSWVLDCEICGKRGANIDDGLPMVSCGMCSKWQHIGCHDVADQRMGRPRRDWERQQFYCQQCRARASNGASYIASNHQRYPAPQSNSHSTSWSQAAIDPSIHPHKPPAAPQTYYRDPHPSPQSGLATHPSANGVEFRNAPYPRPDIPPQPGYTRTQNGLTFSHYQPENRAFTSIRSSQQGTPSPPIGRGWSNGYSTAQPSQSYGPGGGSYGGLDATPYQSATSMSSRPPSNFAHGQGLGGTPQWSTTGSPNGSLAPSDSAVRSAAESLAFMQGGGGIGGPSQPQQNGWHRTPGSSAQGNGEMY</sequence>
<evidence type="ECO:0000256" key="4">
    <source>
        <dbReference type="SAM" id="MobiDB-lite"/>
    </source>
</evidence>
<keyword evidence="1" id="KW-0479">Metal-binding</keyword>
<dbReference type="InterPro" id="IPR013083">
    <property type="entry name" value="Znf_RING/FYVE/PHD"/>
</dbReference>
<dbReference type="CDD" id="cd15489">
    <property type="entry name" value="PHD_SF"/>
    <property type="match status" value="1"/>
</dbReference>
<feature type="compositionally biased region" description="Polar residues" evidence="4">
    <location>
        <begin position="161"/>
        <end position="172"/>
    </location>
</feature>
<keyword evidence="7" id="KW-1185">Reference proteome</keyword>
<keyword evidence="2" id="KW-0863">Zinc-finger</keyword>
<feature type="compositionally biased region" description="Polar residues" evidence="4">
    <location>
        <begin position="952"/>
        <end position="961"/>
    </location>
</feature>
<protein>
    <recommendedName>
        <fullName evidence="5">Zinc finger PHD-type domain-containing protein</fullName>
    </recommendedName>
</protein>
<dbReference type="Gene3D" id="3.30.40.10">
    <property type="entry name" value="Zinc/RING finger domain, C3HC4 (zinc finger)"/>
    <property type="match status" value="1"/>
</dbReference>
<dbReference type="SUPFAM" id="SSF57903">
    <property type="entry name" value="FYVE/PHD zinc finger"/>
    <property type="match status" value="1"/>
</dbReference>
<feature type="compositionally biased region" description="Polar residues" evidence="4">
    <location>
        <begin position="1022"/>
        <end position="1036"/>
    </location>
</feature>
<dbReference type="InterPro" id="IPR019787">
    <property type="entry name" value="Znf_PHD-finger"/>
</dbReference>
<dbReference type="GO" id="GO:0006355">
    <property type="term" value="P:regulation of DNA-templated transcription"/>
    <property type="evidence" value="ECO:0007669"/>
    <property type="project" value="InterPro"/>
</dbReference>
<feature type="region of interest" description="Disordered" evidence="4">
    <location>
        <begin position="952"/>
        <end position="1083"/>
    </location>
</feature>
<dbReference type="Pfam" id="PF00628">
    <property type="entry name" value="PHD"/>
    <property type="match status" value="1"/>
</dbReference>
<evidence type="ECO:0000256" key="3">
    <source>
        <dbReference type="ARBA" id="ARBA00022833"/>
    </source>
</evidence>
<feature type="compositionally biased region" description="Basic and acidic residues" evidence="4">
    <location>
        <begin position="554"/>
        <end position="563"/>
    </location>
</feature>
<feature type="region of interest" description="Disordered" evidence="4">
    <location>
        <begin position="521"/>
        <end position="576"/>
    </location>
</feature>
<evidence type="ECO:0000256" key="2">
    <source>
        <dbReference type="ARBA" id="ARBA00022771"/>
    </source>
</evidence>
<name>A0A165MM49_9APHY</name>
<feature type="compositionally biased region" description="Basic residues" evidence="4">
    <location>
        <begin position="286"/>
        <end position="299"/>
    </location>
</feature>
<dbReference type="EMBL" id="KV429098">
    <property type="protein sequence ID" value="KZT65867.1"/>
    <property type="molecule type" value="Genomic_DNA"/>
</dbReference>
<evidence type="ECO:0000313" key="6">
    <source>
        <dbReference type="EMBL" id="KZT65867.1"/>
    </source>
</evidence>
<evidence type="ECO:0000313" key="7">
    <source>
        <dbReference type="Proteomes" id="UP000076727"/>
    </source>
</evidence>
<feature type="compositionally biased region" description="Polar residues" evidence="4">
    <location>
        <begin position="997"/>
        <end position="1009"/>
    </location>
</feature>
<feature type="compositionally biased region" description="Polar residues" evidence="4">
    <location>
        <begin position="753"/>
        <end position="765"/>
    </location>
</feature>
<dbReference type="PANTHER" id="PTHR14296">
    <property type="entry name" value="REMODELING AND SPACING FACTOR 1"/>
    <property type="match status" value="1"/>
</dbReference>
<proteinExistence type="predicted"/>
<dbReference type="Proteomes" id="UP000076727">
    <property type="component" value="Unassembled WGS sequence"/>
</dbReference>
<evidence type="ECO:0000256" key="1">
    <source>
        <dbReference type="ARBA" id="ARBA00022723"/>
    </source>
</evidence>
<dbReference type="PANTHER" id="PTHR14296:SF3">
    <property type="entry name" value="DIKAR, ISOFORM F"/>
    <property type="match status" value="1"/>
</dbReference>
<dbReference type="AlphaFoldDB" id="A0A165MM49"/>
<dbReference type="InterPro" id="IPR001965">
    <property type="entry name" value="Znf_PHD"/>
</dbReference>
<feature type="compositionally biased region" description="Pro residues" evidence="4">
    <location>
        <begin position="921"/>
        <end position="930"/>
    </location>
</feature>
<gene>
    <name evidence="6" type="ORF">DAEQUDRAFT_730916</name>
</gene>
<evidence type="ECO:0000259" key="5">
    <source>
        <dbReference type="SMART" id="SM00249"/>
    </source>
</evidence>